<dbReference type="GO" id="GO:0005737">
    <property type="term" value="C:cytoplasm"/>
    <property type="evidence" value="ECO:0007669"/>
    <property type="project" value="TreeGrafter"/>
</dbReference>
<dbReference type="PANTHER" id="PTHR31285:SF0">
    <property type="entry name" value="NICOTINAMIDE MONONUCLEOTIDE ADENYLYLTRANSFERASE"/>
    <property type="match status" value="1"/>
</dbReference>
<dbReference type="EMBL" id="AZIL01000270">
    <property type="protein sequence ID" value="EWM28855.1"/>
    <property type="molecule type" value="Genomic_DNA"/>
</dbReference>
<protein>
    <submittedName>
        <fullName evidence="2">Nucleotidyl transferase domain-containing protein</fullName>
    </submittedName>
</protein>
<dbReference type="PANTHER" id="PTHR31285">
    <property type="entry name" value="NICOTINAMIDE MONONUCLEOTIDE ADENYLYLTRANSFERASE"/>
    <property type="match status" value="1"/>
</dbReference>
<evidence type="ECO:0000313" key="2">
    <source>
        <dbReference type="EMBL" id="EWM28855.1"/>
    </source>
</evidence>
<proteinExistence type="predicted"/>
<comment type="caution">
    <text evidence="2">The sequence shown here is derived from an EMBL/GenBank/DDBJ whole genome shotgun (WGS) entry which is preliminary data.</text>
</comment>
<accession>W7TP00</accession>
<gene>
    <name evidence="2" type="ORF">Naga_100133g9</name>
</gene>
<feature type="chain" id="PRO_5004903745" evidence="1">
    <location>
        <begin position="31"/>
        <end position="669"/>
    </location>
</feature>
<reference evidence="2 3" key="1">
    <citation type="journal article" date="2014" name="Mol. Plant">
        <title>Chromosome Scale Genome Assembly and Transcriptome Profiling of Nannochloropsis gaditana in Nitrogen Depletion.</title>
        <authorList>
            <person name="Corteggiani Carpinelli E."/>
            <person name="Telatin A."/>
            <person name="Vitulo N."/>
            <person name="Forcato C."/>
            <person name="D'Angelo M."/>
            <person name="Schiavon R."/>
            <person name="Vezzi A."/>
            <person name="Giacometti G.M."/>
            <person name="Morosinotto T."/>
            <person name="Valle G."/>
        </authorList>
    </citation>
    <scope>NUCLEOTIDE SEQUENCE [LARGE SCALE GENOMIC DNA]</scope>
    <source>
        <strain evidence="2 3">B-31</strain>
    </source>
</reference>
<evidence type="ECO:0000256" key="1">
    <source>
        <dbReference type="SAM" id="SignalP"/>
    </source>
</evidence>
<dbReference type="InterPro" id="IPR014729">
    <property type="entry name" value="Rossmann-like_a/b/a_fold"/>
</dbReference>
<dbReference type="SUPFAM" id="SSF52374">
    <property type="entry name" value="Nucleotidylyl transferase"/>
    <property type="match status" value="1"/>
</dbReference>
<dbReference type="GO" id="GO:0016887">
    <property type="term" value="F:ATP hydrolysis activity"/>
    <property type="evidence" value="ECO:0007669"/>
    <property type="project" value="TreeGrafter"/>
</dbReference>
<dbReference type="OrthoDB" id="5591297at2759"/>
<feature type="signal peptide" evidence="1">
    <location>
        <begin position="1"/>
        <end position="30"/>
    </location>
</feature>
<keyword evidence="2" id="KW-0808">Transferase</keyword>
<dbReference type="Gene3D" id="3.40.50.620">
    <property type="entry name" value="HUPs"/>
    <property type="match status" value="1"/>
</dbReference>
<keyword evidence="1" id="KW-0732">Signal</keyword>
<sequence length="669" mass="70357">MIKSTRRGLGINQRPSFLLVVLRCITWSLGSVHGPIPASSFTPSLGCPGSLARSDPLRGALGGALPSPCRPFFGWSKASAALHASGLGWISPALPRSITSTAPFSFGGGRKAQEASFTSFNGVPGGPSRLFHVKGRTSVRALSSASPSGPVSTMICAIPPDVQAALRTLYTAPPASQPSRPPTPPSRLQICVCTTGAGGALGQWMLGTAGASNVLLELASPYAKGAIAVYLAHGRREPSLPPSDGSYCSASTASELARAAYHRAVALAVGGAEGGKDSGEEGGREGQVRVLREGTFVGVACTASVVSSQAKRGEHRAHIATYSLDVEGRVLARGYSLSLTKQARSRVEEDIAVSKATLAALMEATHPLGPDASSPSFSWREFLPVGVGEGGLGGEDRLVEGEDEAGREEGDALDALMVHQTVDRVVFIPCPQAPNGFRLYPSSTTVFPASTPPSPPAFSPLIVYPGSFNPLHEGHIQLARAAQTLLASHPSSASPSVPSFSPLVLFEISTSNADKGMTERSALMPRFSQFASLSSALLVLTRAPLFLEKARIFPHSCFLIGADTAKRLLQPKYYETAEREGGGKGGRDALLLALNEIRMQGCRFIVGGRKVKGSDGKADFLTLEAVLEEARPLALPPSVLEMFLGLSEKQFRIDLSSTEIRARERMKNV</sequence>
<name>W7TP00_9STRA</name>
<dbReference type="GO" id="GO:0005634">
    <property type="term" value="C:nucleus"/>
    <property type="evidence" value="ECO:0007669"/>
    <property type="project" value="TreeGrafter"/>
</dbReference>
<dbReference type="GO" id="GO:0000309">
    <property type="term" value="F:nicotinamide-nucleotide adenylyltransferase activity"/>
    <property type="evidence" value="ECO:0007669"/>
    <property type="project" value="TreeGrafter"/>
</dbReference>
<dbReference type="Proteomes" id="UP000019335">
    <property type="component" value="Chromosome 4"/>
</dbReference>
<evidence type="ECO:0000313" key="3">
    <source>
        <dbReference type="Proteomes" id="UP000019335"/>
    </source>
</evidence>
<keyword evidence="3" id="KW-1185">Reference proteome</keyword>
<dbReference type="AlphaFoldDB" id="W7TP00"/>
<organism evidence="2 3">
    <name type="scientific">Nannochloropsis gaditana</name>
    <dbReference type="NCBI Taxonomy" id="72520"/>
    <lineage>
        <taxon>Eukaryota</taxon>
        <taxon>Sar</taxon>
        <taxon>Stramenopiles</taxon>
        <taxon>Ochrophyta</taxon>
        <taxon>Eustigmatophyceae</taxon>
        <taxon>Eustigmatales</taxon>
        <taxon>Monodopsidaceae</taxon>
        <taxon>Nannochloropsis</taxon>
    </lineage>
</organism>